<proteinExistence type="predicted"/>
<name>A0ABR3IS63_9AGAR</name>
<sequence length="173" mass="19533">MPADAHSAEQISQKALRFASSGKDADASELGSREPAAPPRRARSPKSLPVPSIAYGFCVPYHVSRRIVAAYIDSDSDSEFEKEDSIPIRTWSARFANAFCQDEFPDFPLRWRQAIYVRSEKGDTPIIMLGRRSAKTGEQIFLSDEQIQQLKDFLQLGEQQPGWYKVLYSSDDK</sequence>
<comment type="caution">
    <text evidence="2">The sequence shown here is derived from an EMBL/GenBank/DDBJ whole genome shotgun (WGS) entry which is preliminary data.</text>
</comment>
<organism evidence="2 3">
    <name type="scientific">Hohenbuehelia grisea</name>
    <dbReference type="NCBI Taxonomy" id="104357"/>
    <lineage>
        <taxon>Eukaryota</taxon>
        <taxon>Fungi</taxon>
        <taxon>Dikarya</taxon>
        <taxon>Basidiomycota</taxon>
        <taxon>Agaricomycotina</taxon>
        <taxon>Agaricomycetes</taxon>
        <taxon>Agaricomycetidae</taxon>
        <taxon>Agaricales</taxon>
        <taxon>Pleurotineae</taxon>
        <taxon>Pleurotaceae</taxon>
        <taxon>Hohenbuehelia</taxon>
    </lineage>
</organism>
<evidence type="ECO:0000256" key="1">
    <source>
        <dbReference type="SAM" id="MobiDB-lite"/>
    </source>
</evidence>
<keyword evidence="3" id="KW-1185">Reference proteome</keyword>
<evidence type="ECO:0000313" key="2">
    <source>
        <dbReference type="EMBL" id="KAL0946109.1"/>
    </source>
</evidence>
<dbReference type="EMBL" id="JASNQZ010000015">
    <property type="protein sequence ID" value="KAL0946109.1"/>
    <property type="molecule type" value="Genomic_DNA"/>
</dbReference>
<gene>
    <name evidence="2" type="ORF">HGRIS_012374</name>
</gene>
<protein>
    <submittedName>
        <fullName evidence="2">Uncharacterized protein</fullName>
    </submittedName>
</protein>
<dbReference type="Proteomes" id="UP001556367">
    <property type="component" value="Unassembled WGS sequence"/>
</dbReference>
<evidence type="ECO:0000313" key="3">
    <source>
        <dbReference type="Proteomes" id="UP001556367"/>
    </source>
</evidence>
<feature type="region of interest" description="Disordered" evidence="1">
    <location>
        <begin position="18"/>
        <end position="46"/>
    </location>
</feature>
<reference evidence="3" key="1">
    <citation type="submission" date="2024-06" db="EMBL/GenBank/DDBJ databases">
        <title>Multi-omics analyses provide insights into the biosynthesis of the anticancer antibiotic pleurotin in Hohenbuehelia grisea.</title>
        <authorList>
            <person name="Weaver J.A."/>
            <person name="Alberti F."/>
        </authorList>
    </citation>
    <scope>NUCLEOTIDE SEQUENCE [LARGE SCALE GENOMIC DNA]</scope>
    <source>
        <strain evidence="3">T-177</strain>
    </source>
</reference>
<accession>A0ABR3IS63</accession>